<dbReference type="InterPro" id="IPR036890">
    <property type="entry name" value="HATPase_C_sf"/>
</dbReference>
<dbReference type="EC" id="2.7.13.3" evidence="2"/>
<dbReference type="Pfam" id="PF07730">
    <property type="entry name" value="HisKA_3"/>
    <property type="match status" value="1"/>
</dbReference>
<dbReference type="SUPFAM" id="SSF55874">
    <property type="entry name" value="ATPase domain of HSP90 chaperone/DNA topoisomerase II/histidine kinase"/>
    <property type="match status" value="1"/>
</dbReference>
<dbReference type="EMBL" id="JBHSRF010000001">
    <property type="protein sequence ID" value="MFC6079740.1"/>
    <property type="molecule type" value="Genomic_DNA"/>
</dbReference>
<dbReference type="Gene3D" id="3.30.565.10">
    <property type="entry name" value="Histidine kinase-like ATPase, C-terminal domain"/>
    <property type="match status" value="1"/>
</dbReference>
<evidence type="ECO:0000256" key="7">
    <source>
        <dbReference type="ARBA" id="ARBA00022840"/>
    </source>
</evidence>
<keyword evidence="3" id="KW-0597">Phosphoprotein</keyword>
<keyword evidence="10" id="KW-1133">Transmembrane helix</keyword>
<dbReference type="PANTHER" id="PTHR24421">
    <property type="entry name" value="NITRATE/NITRITE SENSOR PROTEIN NARX-RELATED"/>
    <property type="match status" value="1"/>
</dbReference>
<feature type="transmembrane region" description="Helical" evidence="10">
    <location>
        <begin position="94"/>
        <end position="116"/>
    </location>
</feature>
<evidence type="ECO:0000256" key="8">
    <source>
        <dbReference type="ARBA" id="ARBA00023012"/>
    </source>
</evidence>
<keyword evidence="5" id="KW-0547">Nucleotide-binding</keyword>
<sequence length="578" mass="61614">MRHSGRPRRSGVGVGLLLLEAEQLFGRRYLLVRLMVLGVLAAGYLMLLTDPRTPPGSWDWGFTAALVAVGVVAGVAPLAAVIGHAGLLTCVGDLAGPGAVAMVKIAASVALFELAARRPSHQVIWGSAAVAAGYVAHVFETLPAGLPPLLYRLGVVIGGPLLVAGYIRMTRRLAVQAEGRARAEARRAAAEGERAEAEARRAEAERERAEAEHERAEAEHERAEAESRRAEADRERAEAEALRAEEERRRRESDARAVRAAERVTIARELHDLVAHHVASMVLRIGVTRHVLPTLDPRVRQSLDDVHASGTAVLGDLRRLVGVLRDPAGVRDEPGLPLVDPEGLVAALEEVADRGRQVGLLVDASLDPSINRLDAVRALTVLRLSQEGVTNIARHAGPAARVRLSVEGAPDGAVRLELTDDGGQGHDSVPHPPGQGYGLIGMRERVELLGGRFQAGPTDHFEANPTDHFQADPADQFQADPTSRFQAGPTDHFQADPTDHFQVGPTDRFEADPTDRFQAGPADREPPATKPPATEPPATGARDIAATGAGWRLTAALPAIPGQPLPGDHVNDGQEVQP</sequence>
<evidence type="ECO:0000256" key="3">
    <source>
        <dbReference type="ARBA" id="ARBA00022553"/>
    </source>
</evidence>
<dbReference type="Proteomes" id="UP001596137">
    <property type="component" value="Unassembled WGS sequence"/>
</dbReference>
<comment type="catalytic activity">
    <reaction evidence="1">
        <text>ATP + protein L-histidine = ADP + protein N-phospho-L-histidine.</text>
        <dbReference type="EC" id="2.7.13.3"/>
    </reaction>
</comment>
<evidence type="ECO:0000256" key="2">
    <source>
        <dbReference type="ARBA" id="ARBA00012438"/>
    </source>
</evidence>
<keyword evidence="13" id="KW-1185">Reference proteome</keyword>
<dbReference type="GO" id="GO:0016301">
    <property type="term" value="F:kinase activity"/>
    <property type="evidence" value="ECO:0007669"/>
    <property type="project" value="UniProtKB-KW"/>
</dbReference>
<keyword evidence="10" id="KW-0472">Membrane</keyword>
<evidence type="ECO:0000256" key="10">
    <source>
        <dbReference type="SAM" id="Phobius"/>
    </source>
</evidence>
<evidence type="ECO:0000313" key="12">
    <source>
        <dbReference type="EMBL" id="MFC6079740.1"/>
    </source>
</evidence>
<evidence type="ECO:0000256" key="9">
    <source>
        <dbReference type="SAM" id="MobiDB-lite"/>
    </source>
</evidence>
<feature type="region of interest" description="Disordered" evidence="9">
    <location>
        <begin position="188"/>
        <end position="253"/>
    </location>
</feature>
<dbReference type="InterPro" id="IPR050482">
    <property type="entry name" value="Sensor_HK_TwoCompSys"/>
</dbReference>
<feature type="region of interest" description="Disordered" evidence="9">
    <location>
        <begin position="454"/>
        <end position="578"/>
    </location>
</feature>
<evidence type="ECO:0000313" key="13">
    <source>
        <dbReference type="Proteomes" id="UP001596137"/>
    </source>
</evidence>
<dbReference type="InterPro" id="IPR011712">
    <property type="entry name" value="Sig_transdc_His_kin_sub3_dim/P"/>
</dbReference>
<keyword evidence="10" id="KW-0812">Transmembrane</keyword>
<organism evidence="12 13">
    <name type="scientific">Sphaerisporangium aureirubrum</name>
    <dbReference type="NCBI Taxonomy" id="1544736"/>
    <lineage>
        <taxon>Bacteria</taxon>
        <taxon>Bacillati</taxon>
        <taxon>Actinomycetota</taxon>
        <taxon>Actinomycetes</taxon>
        <taxon>Streptosporangiales</taxon>
        <taxon>Streptosporangiaceae</taxon>
        <taxon>Sphaerisporangium</taxon>
    </lineage>
</organism>
<feature type="transmembrane region" description="Helical" evidence="10">
    <location>
        <begin position="31"/>
        <end position="48"/>
    </location>
</feature>
<name>A0ABW1N8F5_9ACTN</name>
<evidence type="ECO:0000256" key="1">
    <source>
        <dbReference type="ARBA" id="ARBA00000085"/>
    </source>
</evidence>
<keyword evidence="4" id="KW-0808">Transferase</keyword>
<dbReference type="RefSeq" id="WP_380746086.1">
    <property type="nucleotide sequence ID" value="NZ_JBHSRF010000001.1"/>
</dbReference>
<reference evidence="13" key="1">
    <citation type="journal article" date="2019" name="Int. J. Syst. Evol. Microbiol.">
        <title>The Global Catalogue of Microorganisms (GCM) 10K type strain sequencing project: providing services to taxonomists for standard genome sequencing and annotation.</title>
        <authorList>
            <consortium name="The Broad Institute Genomics Platform"/>
            <consortium name="The Broad Institute Genome Sequencing Center for Infectious Disease"/>
            <person name="Wu L."/>
            <person name="Ma J."/>
        </authorList>
    </citation>
    <scope>NUCLEOTIDE SEQUENCE [LARGE SCALE GENOMIC DNA]</scope>
    <source>
        <strain evidence="13">JCM 30346</strain>
    </source>
</reference>
<protein>
    <recommendedName>
        <fullName evidence="2">histidine kinase</fullName>
        <ecNumber evidence="2">2.7.13.3</ecNumber>
    </recommendedName>
</protein>
<evidence type="ECO:0000256" key="4">
    <source>
        <dbReference type="ARBA" id="ARBA00022679"/>
    </source>
</evidence>
<dbReference type="Gene3D" id="1.20.5.1930">
    <property type="match status" value="1"/>
</dbReference>
<feature type="transmembrane region" description="Helical" evidence="10">
    <location>
        <begin position="149"/>
        <end position="167"/>
    </location>
</feature>
<feature type="transmembrane region" description="Helical" evidence="10">
    <location>
        <begin position="123"/>
        <end position="143"/>
    </location>
</feature>
<feature type="domain" description="Signal transduction histidine kinase subgroup 3 dimerisation and phosphoacceptor" evidence="11">
    <location>
        <begin position="262"/>
        <end position="327"/>
    </location>
</feature>
<comment type="caution">
    <text evidence="12">The sequence shown here is derived from an EMBL/GenBank/DDBJ whole genome shotgun (WGS) entry which is preliminary data.</text>
</comment>
<feature type="region of interest" description="Disordered" evidence="9">
    <location>
        <begin position="417"/>
        <end position="437"/>
    </location>
</feature>
<dbReference type="PANTHER" id="PTHR24421:SF10">
    <property type="entry name" value="NITRATE_NITRITE SENSOR PROTEIN NARQ"/>
    <property type="match status" value="1"/>
</dbReference>
<gene>
    <name evidence="12" type="ORF">ACFP1K_01105</name>
</gene>
<evidence type="ECO:0000256" key="5">
    <source>
        <dbReference type="ARBA" id="ARBA00022741"/>
    </source>
</evidence>
<accession>A0ABW1N8F5</accession>
<keyword evidence="6 12" id="KW-0418">Kinase</keyword>
<feature type="transmembrane region" description="Helical" evidence="10">
    <location>
        <begin position="60"/>
        <end position="82"/>
    </location>
</feature>
<keyword evidence="7" id="KW-0067">ATP-binding</keyword>
<evidence type="ECO:0000259" key="11">
    <source>
        <dbReference type="Pfam" id="PF07730"/>
    </source>
</evidence>
<dbReference type="CDD" id="cd16917">
    <property type="entry name" value="HATPase_UhpB-NarQ-NarX-like"/>
    <property type="match status" value="1"/>
</dbReference>
<keyword evidence="8" id="KW-0902">Two-component regulatory system</keyword>
<evidence type="ECO:0000256" key="6">
    <source>
        <dbReference type="ARBA" id="ARBA00022777"/>
    </source>
</evidence>
<proteinExistence type="predicted"/>